<comment type="similarity">
    <text evidence="1">Belongs to the transglycosylase Slt family.</text>
</comment>
<sequence length="204" mass="21242">MVRRWTGVVMAAMLAVPSIATGQSLDWSRAGGDMFGRPADIAAGQGQDETALAGAVVAPLRQPYGEAIAFAAARHGVDPKLLHALVVVESGYRPDARSPVGAGGLTQLMPATAGELGVTDRFDVAQNLAGGADYLARQLNRFGDVRLALAAYNAGPGRVARLGRIPDIEETRTYVVRVVDCYLALTAGRGVRSVRDCGTAGAQP</sequence>
<dbReference type="Pfam" id="PF01464">
    <property type="entry name" value="SLT"/>
    <property type="match status" value="1"/>
</dbReference>
<feature type="domain" description="Transglycosylase SLT" evidence="4">
    <location>
        <begin position="67"/>
        <end position="169"/>
    </location>
</feature>
<dbReference type="Gene3D" id="1.10.530.10">
    <property type="match status" value="1"/>
</dbReference>
<dbReference type="InterPro" id="IPR008258">
    <property type="entry name" value="Transglycosylase_SLT_dom_1"/>
</dbReference>
<dbReference type="CDD" id="cd00254">
    <property type="entry name" value="LT-like"/>
    <property type="match status" value="1"/>
</dbReference>
<evidence type="ECO:0000256" key="1">
    <source>
        <dbReference type="ARBA" id="ARBA00007734"/>
    </source>
</evidence>
<comment type="similarity">
    <text evidence="2">Belongs to the virb1 family.</text>
</comment>
<dbReference type="EMBL" id="JACHOR010000002">
    <property type="protein sequence ID" value="MBB5745736.1"/>
    <property type="molecule type" value="Genomic_DNA"/>
</dbReference>
<evidence type="ECO:0000256" key="3">
    <source>
        <dbReference type="SAM" id="SignalP"/>
    </source>
</evidence>
<gene>
    <name evidence="5" type="ORF">GGR13_001320</name>
</gene>
<dbReference type="SUPFAM" id="SSF53955">
    <property type="entry name" value="Lysozyme-like"/>
    <property type="match status" value="1"/>
</dbReference>
<name>A0A7W9FDT2_9CAUL</name>
<evidence type="ECO:0000259" key="4">
    <source>
        <dbReference type="Pfam" id="PF01464"/>
    </source>
</evidence>
<evidence type="ECO:0000313" key="6">
    <source>
        <dbReference type="Proteomes" id="UP000545037"/>
    </source>
</evidence>
<reference evidence="5 6" key="1">
    <citation type="submission" date="2020-08" db="EMBL/GenBank/DDBJ databases">
        <title>Genomic Encyclopedia of Type Strains, Phase IV (KMG-IV): sequencing the most valuable type-strain genomes for metagenomic binning, comparative biology and taxonomic classification.</title>
        <authorList>
            <person name="Goeker M."/>
        </authorList>
    </citation>
    <scope>NUCLEOTIDE SEQUENCE [LARGE SCALE GENOMIC DNA]</scope>
    <source>
        <strain evidence="5 6">DSM 4737</strain>
    </source>
</reference>
<protein>
    <submittedName>
        <fullName evidence="5">Soluble lytic murein transglycosylase-like protein</fullName>
    </submittedName>
</protein>
<dbReference type="InterPro" id="IPR023346">
    <property type="entry name" value="Lysozyme-like_dom_sf"/>
</dbReference>
<dbReference type="AlphaFoldDB" id="A0A7W9FDT2"/>
<evidence type="ECO:0000256" key="2">
    <source>
        <dbReference type="ARBA" id="ARBA00009387"/>
    </source>
</evidence>
<accession>A0A7W9FDT2</accession>
<evidence type="ECO:0000313" key="5">
    <source>
        <dbReference type="EMBL" id="MBB5745736.1"/>
    </source>
</evidence>
<dbReference type="Proteomes" id="UP000545037">
    <property type="component" value="Unassembled WGS sequence"/>
</dbReference>
<dbReference type="RefSeq" id="WP_183212700.1">
    <property type="nucleotide sequence ID" value="NZ_JACHOR010000002.1"/>
</dbReference>
<dbReference type="PANTHER" id="PTHR37423:SF2">
    <property type="entry name" value="MEMBRANE-BOUND LYTIC MUREIN TRANSGLYCOSYLASE C"/>
    <property type="match status" value="1"/>
</dbReference>
<keyword evidence="3" id="KW-0732">Signal</keyword>
<keyword evidence="6" id="KW-1185">Reference proteome</keyword>
<comment type="caution">
    <text evidence="5">The sequence shown here is derived from an EMBL/GenBank/DDBJ whole genome shotgun (WGS) entry which is preliminary data.</text>
</comment>
<dbReference type="PANTHER" id="PTHR37423">
    <property type="entry name" value="SOLUBLE LYTIC MUREIN TRANSGLYCOSYLASE-RELATED"/>
    <property type="match status" value="1"/>
</dbReference>
<feature type="signal peptide" evidence="3">
    <location>
        <begin position="1"/>
        <end position="20"/>
    </location>
</feature>
<proteinExistence type="inferred from homology"/>
<feature type="chain" id="PRO_5030836345" evidence="3">
    <location>
        <begin position="21"/>
        <end position="204"/>
    </location>
</feature>
<organism evidence="5 6">
    <name type="scientific">Brevundimonas variabilis</name>
    <dbReference type="NCBI Taxonomy" id="74312"/>
    <lineage>
        <taxon>Bacteria</taxon>
        <taxon>Pseudomonadati</taxon>
        <taxon>Pseudomonadota</taxon>
        <taxon>Alphaproteobacteria</taxon>
        <taxon>Caulobacterales</taxon>
        <taxon>Caulobacteraceae</taxon>
        <taxon>Brevundimonas</taxon>
    </lineage>
</organism>